<sequence>MASTAFSLETAMKSLYEEGFVDLNDPEVGELVSEMEKKSFPYLSPYGLDYCKQYVLNDTRIRSIIESLLSKCSLGHWLRYKALPGHIECFRKGGPEAGLRALIVQQWAKGSRVDYYGGSHQHDLPTEKGERSLHETSQAALDAASCKASEKEFPDGGLVIRDARLYAETKTGYAITFIFATDEVLAAWPKITLPNSPELVRKVVNMESPKIGVNFAIKDSAGSTNT</sequence>
<evidence type="ECO:0000313" key="2">
    <source>
        <dbReference type="Proteomes" id="UP000800200"/>
    </source>
</evidence>
<name>A0A6A6DFZ0_9PEZI</name>
<dbReference type="Proteomes" id="UP000800200">
    <property type="component" value="Unassembled WGS sequence"/>
</dbReference>
<dbReference type="AlphaFoldDB" id="A0A6A6DFZ0"/>
<organism evidence="1 2">
    <name type="scientific">Zopfia rhizophila CBS 207.26</name>
    <dbReference type="NCBI Taxonomy" id="1314779"/>
    <lineage>
        <taxon>Eukaryota</taxon>
        <taxon>Fungi</taxon>
        <taxon>Dikarya</taxon>
        <taxon>Ascomycota</taxon>
        <taxon>Pezizomycotina</taxon>
        <taxon>Dothideomycetes</taxon>
        <taxon>Dothideomycetes incertae sedis</taxon>
        <taxon>Zopfiaceae</taxon>
        <taxon>Zopfia</taxon>
    </lineage>
</organism>
<dbReference type="EMBL" id="ML994689">
    <property type="protein sequence ID" value="KAF2177368.1"/>
    <property type="molecule type" value="Genomic_DNA"/>
</dbReference>
<reference evidence="1" key="1">
    <citation type="journal article" date="2020" name="Stud. Mycol.">
        <title>101 Dothideomycetes genomes: a test case for predicting lifestyles and emergence of pathogens.</title>
        <authorList>
            <person name="Haridas S."/>
            <person name="Albert R."/>
            <person name="Binder M."/>
            <person name="Bloem J."/>
            <person name="Labutti K."/>
            <person name="Salamov A."/>
            <person name="Andreopoulos B."/>
            <person name="Baker S."/>
            <person name="Barry K."/>
            <person name="Bills G."/>
            <person name="Bluhm B."/>
            <person name="Cannon C."/>
            <person name="Castanera R."/>
            <person name="Culley D."/>
            <person name="Daum C."/>
            <person name="Ezra D."/>
            <person name="Gonzalez J."/>
            <person name="Henrissat B."/>
            <person name="Kuo A."/>
            <person name="Liang C."/>
            <person name="Lipzen A."/>
            <person name="Lutzoni F."/>
            <person name="Magnuson J."/>
            <person name="Mondo S."/>
            <person name="Nolan M."/>
            <person name="Ohm R."/>
            <person name="Pangilinan J."/>
            <person name="Park H.-J."/>
            <person name="Ramirez L."/>
            <person name="Alfaro M."/>
            <person name="Sun H."/>
            <person name="Tritt A."/>
            <person name="Yoshinaga Y."/>
            <person name="Zwiers L.-H."/>
            <person name="Turgeon B."/>
            <person name="Goodwin S."/>
            <person name="Spatafora J."/>
            <person name="Crous P."/>
            <person name="Grigoriev I."/>
        </authorList>
    </citation>
    <scope>NUCLEOTIDE SEQUENCE</scope>
    <source>
        <strain evidence="1">CBS 207.26</strain>
    </source>
</reference>
<evidence type="ECO:0000313" key="1">
    <source>
        <dbReference type="EMBL" id="KAF2177368.1"/>
    </source>
</evidence>
<protein>
    <submittedName>
        <fullName evidence="1">Uncharacterized protein</fullName>
    </submittedName>
</protein>
<keyword evidence="2" id="KW-1185">Reference proteome</keyword>
<proteinExistence type="predicted"/>
<gene>
    <name evidence="1" type="ORF">K469DRAFT_720701</name>
</gene>
<accession>A0A6A6DFZ0</accession>
<dbReference type="OrthoDB" id="5068804at2759"/>